<dbReference type="InterPro" id="IPR029058">
    <property type="entry name" value="AB_hydrolase_fold"/>
</dbReference>
<evidence type="ECO:0000256" key="7">
    <source>
        <dbReference type="ARBA" id="ARBA00023157"/>
    </source>
</evidence>
<dbReference type="InterPro" id="IPR011118">
    <property type="entry name" value="Tannase/feruloyl_esterase"/>
</dbReference>
<evidence type="ECO:0000313" key="9">
    <source>
        <dbReference type="Proteomes" id="UP001617427"/>
    </source>
</evidence>
<evidence type="ECO:0000256" key="6">
    <source>
        <dbReference type="ARBA" id="ARBA00022837"/>
    </source>
</evidence>
<dbReference type="RefSeq" id="WP_402703342.1">
    <property type="nucleotide sequence ID" value="NZ_JBIUZV010000017.1"/>
</dbReference>
<dbReference type="Gene3D" id="3.40.50.1820">
    <property type="entry name" value="alpha/beta hydrolase"/>
    <property type="match status" value="2"/>
</dbReference>
<dbReference type="Proteomes" id="UP001617427">
    <property type="component" value="Unassembled WGS sequence"/>
</dbReference>
<proteinExistence type="inferred from homology"/>
<dbReference type="GO" id="GO:0016787">
    <property type="term" value="F:hydrolase activity"/>
    <property type="evidence" value="ECO:0007669"/>
    <property type="project" value="UniProtKB-KW"/>
</dbReference>
<evidence type="ECO:0000256" key="3">
    <source>
        <dbReference type="ARBA" id="ARBA00022723"/>
    </source>
</evidence>
<dbReference type="EMBL" id="JBIUZV010000017">
    <property type="protein sequence ID" value="MFJ3048361.1"/>
    <property type="molecule type" value="Genomic_DNA"/>
</dbReference>
<evidence type="ECO:0000256" key="5">
    <source>
        <dbReference type="ARBA" id="ARBA00022801"/>
    </source>
</evidence>
<comment type="similarity">
    <text evidence="1">Belongs to the tannase family.</text>
</comment>
<keyword evidence="4" id="KW-0732">Signal</keyword>
<organism evidence="8 9">
    <name type="scientific">Herbaspirillum chlorophenolicum</name>
    <dbReference type="NCBI Taxonomy" id="211589"/>
    <lineage>
        <taxon>Bacteria</taxon>
        <taxon>Pseudomonadati</taxon>
        <taxon>Pseudomonadota</taxon>
        <taxon>Betaproteobacteria</taxon>
        <taxon>Burkholderiales</taxon>
        <taxon>Oxalobacteraceae</taxon>
        <taxon>Herbaspirillum</taxon>
    </lineage>
</organism>
<evidence type="ECO:0000313" key="8">
    <source>
        <dbReference type="EMBL" id="MFJ3048361.1"/>
    </source>
</evidence>
<evidence type="ECO:0000256" key="2">
    <source>
        <dbReference type="ARBA" id="ARBA00022487"/>
    </source>
</evidence>
<dbReference type="PANTHER" id="PTHR33938">
    <property type="entry name" value="FERULOYL ESTERASE B-RELATED"/>
    <property type="match status" value="1"/>
</dbReference>
<keyword evidence="7" id="KW-1015">Disulfide bond</keyword>
<evidence type="ECO:0000256" key="1">
    <source>
        <dbReference type="ARBA" id="ARBA00006249"/>
    </source>
</evidence>
<gene>
    <name evidence="8" type="ORF">ACIPEN_21215</name>
</gene>
<accession>A0ABW8F4Z1</accession>
<keyword evidence="3" id="KW-0479">Metal-binding</keyword>
<dbReference type="PANTHER" id="PTHR33938:SF15">
    <property type="entry name" value="FERULOYL ESTERASE B-RELATED"/>
    <property type="match status" value="1"/>
</dbReference>
<keyword evidence="6" id="KW-0106">Calcium</keyword>
<dbReference type="Pfam" id="PF07519">
    <property type="entry name" value="Tannase"/>
    <property type="match status" value="1"/>
</dbReference>
<keyword evidence="2" id="KW-0719">Serine esterase</keyword>
<name>A0ABW8F4Z1_9BURK</name>
<comment type="caution">
    <text evidence="8">The sequence shown here is derived from an EMBL/GenBank/DDBJ whole genome shotgun (WGS) entry which is preliminary data.</text>
</comment>
<dbReference type="SUPFAM" id="SSF53474">
    <property type="entry name" value="alpha/beta-Hydrolases"/>
    <property type="match status" value="1"/>
</dbReference>
<sequence>MPDQHSYRQRPHLGQFAIIALSLALLGALAGCGTTAAPGQPYTGANQKTCADLNAITVPAPAIGLPTGGARVIRAKMVAAAGDGAKAIGAYCRVLGEIAPVDPAAPAIRFQLDLPAQWNGRALMLGGGGYNGTIPDPAGNVPAGPVDQPTPLGRGYATFSSDSGHQANAMTSRDGSFGLNDEALRNFAGDAIKKTHDAALHLIAARYGAKPGKTYFAGGSTGGREALLAAGNWPGDFDGVIALYPAWNAVALNLQFGRITQALARPGAYPSPAQRKLLYDAAMAACDGLDGAVDGVISNVDACNAAFDPATATLNGTPLRCPDGGNGGDHCLSDAQIAAFKVISTPLQLGYTLASGETTYPGFNTWGTNWGTGGTGVQPTILTLGLGTVQPASPMPAVTASGSPPYHSTFWDQWVRYFVTRDAGYDWAKLDGQHPGAWQARIVQLNGLQDANRTDLSAFQARGGKILIAHGTADALVSTQATRQYMERLRTAMGRDRLDGFVRYYEIPGYGHVFGTAFNAAWDSLTLLENWVERNAAPAHPVVTDTAGVPGRTRPLCAYPGWPQYKGSGSLDDAGNFRCVVQ</sequence>
<keyword evidence="9" id="KW-1185">Reference proteome</keyword>
<reference evidence="8 9" key="1">
    <citation type="submission" date="2024-10" db="EMBL/GenBank/DDBJ databases">
        <title>The Natural Products Discovery Center: Release of the First 8490 Sequenced Strains for Exploring Actinobacteria Biosynthetic Diversity.</title>
        <authorList>
            <person name="Kalkreuter E."/>
            <person name="Kautsar S.A."/>
            <person name="Yang D."/>
            <person name="Bader C.D."/>
            <person name="Teijaro C.N."/>
            <person name="Fluegel L."/>
            <person name="Davis C.M."/>
            <person name="Simpson J.R."/>
            <person name="Lauterbach L."/>
            <person name="Steele A.D."/>
            <person name="Gui C."/>
            <person name="Meng S."/>
            <person name="Li G."/>
            <person name="Viehrig K."/>
            <person name="Ye F."/>
            <person name="Su P."/>
            <person name="Kiefer A.F."/>
            <person name="Nichols A."/>
            <person name="Cepeda A.J."/>
            <person name="Yan W."/>
            <person name="Fan B."/>
            <person name="Jiang Y."/>
            <person name="Adhikari A."/>
            <person name="Zheng C.-J."/>
            <person name="Schuster L."/>
            <person name="Cowan T.M."/>
            <person name="Smanski M.J."/>
            <person name="Chevrette M.G."/>
            <person name="De Carvalho L.P.S."/>
            <person name="Shen B."/>
        </authorList>
    </citation>
    <scope>NUCLEOTIDE SEQUENCE [LARGE SCALE GENOMIC DNA]</scope>
    <source>
        <strain evidence="8 9">NPDC087045</strain>
    </source>
</reference>
<keyword evidence="5 8" id="KW-0378">Hydrolase</keyword>
<protein>
    <submittedName>
        <fullName evidence="8">Tannase/feruloyl esterase family alpha/beta hydrolase</fullName>
    </submittedName>
</protein>
<evidence type="ECO:0000256" key="4">
    <source>
        <dbReference type="ARBA" id="ARBA00022729"/>
    </source>
</evidence>